<organism evidence="1 2">
    <name type="scientific">Kordiimonas pumila</name>
    <dbReference type="NCBI Taxonomy" id="2161677"/>
    <lineage>
        <taxon>Bacteria</taxon>
        <taxon>Pseudomonadati</taxon>
        <taxon>Pseudomonadota</taxon>
        <taxon>Alphaproteobacteria</taxon>
        <taxon>Kordiimonadales</taxon>
        <taxon>Kordiimonadaceae</taxon>
        <taxon>Kordiimonas</taxon>
    </lineage>
</organism>
<sequence length="281" mass="31410">MATLPKSSVQPLSSYYLDDSTTIACQADQRFSYCTYTPKSWSPETASEFRLLVVVHGSDRAHHAIRKQFVAVAEEQKLIVLSPLFPTGVGDPSDTDNYKYIIFQNLRFDQILLSMVDEVIKRYDMPSANFALFGFSGGAHFAHRFFYLHPERLLALSVASPGSVTRIDDTHDWWVGTKDFASIFGAPIDLATLQKVATQLVVGESDIDTKHITHCPSSPHWIKGANDAGKNRVERLKALHKNWQENGLKSELTILPKVAHTLQPLAQCAADFFKKILSNSD</sequence>
<keyword evidence="1" id="KW-0378">Hydrolase</keyword>
<protein>
    <submittedName>
        <fullName evidence="1">Alpha/beta hydrolase</fullName>
    </submittedName>
</protein>
<dbReference type="SUPFAM" id="SSF53474">
    <property type="entry name" value="alpha/beta-Hydrolases"/>
    <property type="match status" value="1"/>
</dbReference>
<dbReference type="GO" id="GO:0016787">
    <property type="term" value="F:hydrolase activity"/>
    <property type="evidence" value="ECO:0007669"/>
    <property type="project" value="UniProtKB-KW"/>
</dbReference>
<gene>
    <name evidence="1" type="ORF">ACFOKA_15140</name>
</gene>
<evidence type="ECO:0000313" key="2">
    <source>
        <dbReference type="Proteomes" id="UP001595444"/>
    </source>
</evidence>
<dbReference type="Proteomes" id="UP001595444">
    <property type="component" value="Unassembled WGS sequence"/>
</dbReference>
<proteinExistence type="predicted"/>
<dbReference type="EMBL" id="JBHRSL010000014">
    <property type="protein sequence ID" value="MFC3053244.1"/>
    <property type="molecule type" value="Genomic_DNA"/>
</dbReference>
<keyword evidence="2" id="KW-1185">Reference proteome</keyword>
<dbReference type="RefSeq" id="WP_194214204.1">
    <property type="nucleotide sequence ID" value="NZ_CP061205.1"/>
</dbReference>
<name>A0ABV7D8C8_9PROT</name>
<accession>A0ABV7D8C8</accession>
<dbReference type="InterPro" id="IPR029058">
    <property type="entry name" value="AB_hydrolase_fold"/>
</dbReference>
<reference evidence="2" key="1">
    <citation type="journal article" date="2019" name="Int. J. Syst. Evol. Microbiol.">
        <title>The Global Catalogue of Microorganisms (GCM) 10K type strain sequencing project: providing services to taxonomists for standard genome sequencing and annotation.</title>
        <authorList>
            <consortium name="The Broad Institute Genomics Platform"/>
            <consortium name="The Broad Institute Genome Sequencing Center for Infectious Disease"/>
            <person name="Wu L."/>
            <person name="Ma J."/>
        </authorList>
    </citation>
    <scope>NUCLEOTIDE SEQUENCE [LARGE SCALE GENOMIC DNA]</scope>
    <source>
        <strain evidence="2">KCTC 62164</strain>
    </source>
</reference>
<evidence type="ECO:0000313" key="1">
    <source>
        <dbReference type="EMBL" id="MFC3053244.1"/>
    </source>
</evidence>
<comment type="caution">
    <text evidence="1">The sequence shown here is derived from an EMBL/GenBank/DDBJ whole genome shotgun (WGS) entry which is preliminary data.</text>
</comment>
<dbReference type="Gene3D" id="3.40.50.1820">
    <property type="entry name" value="alpha/beta hydrolase"/>
    <property type="match status" value="1"/>
</dbReference>